<dbReference type="InterPro" id="IPR052155">
    <property type="entry name" value="Biofilm_reg_signaling"/>
</dbReference>
<accession>A0ABS1CQQ9</accession>
<dbReference type="Proteomes" id="UP000697995">
    <property type="component" value="Unassembled WGS sequence"/>
</dbReference>
<keyword evidence="1" id="KW-0472">Membrane</keyword>
<evidence type="ECO:0000259" key="3">
    <source>
        <dbReference type="PROSITE" id="PS50883"/>
    </source>
</evidence>
<sequence>MRVAPATRALRWLARLPTGMPDMLVALGCVVLLWGGTAVYLSRQTAAAIAAALDHTERFSAAFAESVARRVDLIDSALLLLRDAHLLGRDDVDLALFTRGLTTGGPLFQFAYIGADGILIATNLRRTDLRLDLSDRAHFRVHADNPGQDELFVSLPLIGRASGKASIQFSRRVVGPEGGFRGVVVASISPAFLTSLHGEMGDGKGLLVLLGADGGLRARSPAAGQDAAVAAMTAAVEATPAGDFTRGDGQDLALLGSWRQVSRRPLAVAVALTGEEVLGGLQSGRRQVIGAAGAVSLALLLAGAALTVRRHRLARSRRDLAASREALADAVEGVSQGILMTDGDGRVQVANRRAAELLGLPEAAVRDRPTLRALSQMQFAAGEFGPAFPTLEAFEAFSRTEWQDLGRDHAYERKRPDGTVLEVRTHALPSGGAVRTYTDVTERHLVEEQARHFALHDPLTGLPNRALMGERLALAVTRGVCAVLFLDLDRFKLVNDLHGHEAGDRLLVEVAIRLRAVLRAGDTLARLGGDEFAILLPQGGLPMAATVARRAIELLQDPFELDGRRFSIGVSIGIALHPRHGTTPAALLCAADTAMYAAKRSGRNTFMVYDEHMERDAAEQRGLERDLLEALANRQFHLVYQPVCDTGSGEVMSFEALIRWHHPVRGAVPPSHFIPVAEQAGMILPIGAWVLETACVEAASWPRPVRVAVNMSPPQFLQLDLCDQVRRALDRAGLPPGRLDIEVTEGLMLGDEEVVLNNMVGLRAMGVRISLDDFGTGHSSLSYLRRFPFDRIKIDRSFVQNLGGDVEARAIVHSVLSLGRSLKLDIVAEGVETDLQLRELRILRCRLVQGYLLGRPMPLAAAQSLLQATSEPAGAARSVGSPTAA</sequence>
<organism evidence="5 6">
    <name type="scientific">Paracraurococcus ruber</name>
    <dbReference type="NCBI Taxonomy" id="77675"/>
    <lineage>
        <taxon>Bacteria</taxon>
        <taxon>Pseudomonadati</taxon>
        <taxon>Pseudomonadota</taxon>
        <taxon>Alphaproteobacteria</taxon>
        <taxon>Acetobacterales</taxon>
        <taxon>Roseomonadaceae</taxon>
        <taxon>Paracraurococcus</taxon>
    </lineage>
</organism>
<evidence type="ECO:0000259" key="4">
    <source>
        <dbReference type="PROSITE" id="PS50887"/>
    </source>
</evidence>
<feature type="transmembrane region" description="Helical" evidence="1">
    <location>
        <begin position="288"/>
        <end position="308"/>
    </location>
</feature>
<name>A0ABS1CQQ9_9PROT</name>
<keyword evidence="1" id="KW-0812">Transmembrane</keyword>
<dbReference type="CDD" id="cd00130">
    <property type="entry name" value="PAS"/>
    <property type="match status" value="1"/>
</dbReference>
<reference evidence="5 6" key="1">
    <citation type="journal article" date="2020" name="Microorganisms">
        <title>Osmotic Adaptation and Compatible Solute Biosynthesis of Phototrophic Bacteria as Revealed from Genome Analyses.</title>
        <authorList>
            <person name="Imhoff J.F."/>
            <person name="Rahn T."/>
            <person name="Kunzel S."/>
            <person name="Keller A."/>
            <person name="Neulinger S.C."/>
        </authorList>
    </citation>
    <scope>NUCLEOTIDE SEQUENCE [LARGE SCALE GENOMIC DNA]</scope>
    <source>
        <strain evidence="5 6">DSM 15382</strain>
    </source>
</reference>
<dbReference type="PROSITE" id="PS50887">
    <property type="entry name" value="GGDEF"/>
    <property type="match status" value="1"/>
</dbReference>
<gene>
    <name evidence="5" type="ORF">CKO45_00375</name>
</gene>
<dbReference type="InterPro" id="IPR029787">
    <property type="entry name" value="Nucleotide_cyclase"/>
</dbReference>
<keyword evidence="1" id="KW-1133">Transmembrane helix</keyword>
<dbReference type="CDD" id="cd01948">
    <property type="entry name" value="EAL"/>
    <property type="match status" value="1"/>
</dbReference>
<dbReference type="InterPro" id="IPR043128">
    <property type="entry name" value="Rev_trsase/Diguanyl_cyclase"/>
</dbReference>
<dbReference type="InterPro" id="IPR000014">
    <property type="entry name" value="PAS"/>
</dbReference>
<proteinExistence type="predicted"/>
<dbReference type="Pfam" id="PF00990">
    <property type="entry name" value="GGDEF"/>
    <property type="match status" value="1"/>
</dbReference>
<feature type="domain" description="EAL" evidence="3">
    <location>
        <begin position="620"/>
        <end position="870"/>
    </location>
</feature>
<dbReference type="InterPro" id="IPR000160">
    <property type="entry name" value="GGDEF_dom"/>
</dbReference>
<dbReference type="PROSITE" id="PS50883">
    <property type="entry name" value="EAL"/>
    <property type="match status" value="1"/>
</dbReference>
<evidence type="ECO:0000259" key="2">
    <source>
        <dbReference type="PROSITE" id="PS50112"/>
    </source>
</evidence>
<dbReference type="CDD" id="cd12914">
    <property type="entry name" value="PDC1_DGC_like"/>
    <property type="match status" value="1"/>
</dbReference>
<dbReference type="SMART" id="SM00267">
    <property type="entry name" value="GGDEF"/>
    <property type="match status" value="1"/>
</dbReference>
<dbReference type="InterPro" id="IPR035919">
    <property type="entry name" value="EAL_sf"/>
</dbReference>
<feature type="domain" description="GGDEF" evidence="4">
    <location>
        <begin position="479"/>
        <end position="611"/>
    </location>
</feature>
<dbReference type="EMBL" id="NRSG01000001">
    <property type="protein sequence ID" value="MBK1656683.1"/>
    <property type="molecule type" value="Genomic_DNA"/>
</dbReference>
<dbReference type="SUPFAM" id="SSF55073">
    <property type="entry name" value="Nucleotide cyclase"/>
    <property type="match status" value="1"/>
</dbReference>
<feature type="domain" description="PAS" evidence="2">
    <location>
        <begin position="323"/>
        <end position="371"/>
    </location>
</feature>
<dbReference type="CDD" id="cd01949">
    <property type="entry name" value="GGDEF"/>
    <property type="match status" value="1"/>
</dbReference>
<dbReference type="PANTHER" id="PTHR44757:SF2">
    <property type="entry name" value="BIOFILM ARCHITECTURE MAINTENANCE PROTEIN MBAA"/>
    <property type="match status" value="1"/>
</dbReference>
<dbReference type="SUPFAM" id="SSF55785">
    <property type="entry name" value="PYP-like sensor domain (PAS domain)"/>
    <property type="match status" value="1"/>
</dbReference>
<dbReference type="Gene3D" id="3.30.450.20">
    <property type="entry name" value="PAS domain"/>
    <property type="match status" value="2"/>
</dbReference>
<dbReference type="NCBIfam" id="TIGR00254">
    <property type="entry name" value="GGDEF"/>
    <property type="match status" value="1"/>
</dbReference>
<comment type="caution">
    <text evidence="5">The sequence shown here is derived from an EMBL/GenBank/DDBJ whole genome shotgun (WGS) entry which is preliminary data.</text>
</comment>
<dbReference type="InterPro" id="IPR035965">
    <property type="entry name" value="PAS-like_dom_sf"/>
</dbReference>
<dbReference type="Pfam" id="PF12860">
    <property type="entry name" value="PAS_7"/>
    <property type="match status" value="1"/>
</dbReference>
<evidence type="ECO:0000313" key="5">
    <source>
        <dbReference type="EMBL" id="MBK1656683.1"/>
    </source>
</evidence>
<dbReference type="InterPro" id="IPR001633">
    <property type="entry name" value="EAL_dom"/>
</dbReference>
<dbReference type="SUPFAM" id="SSF141868">
    <property type="entry name" value="EAL domain-like"/>
    <property type="match status" value="1"/>
</dbReference>
<dbReference type="PROSITE" id="PS50112">
    <property type="entry name" value="PAS"/>
    <property type="match status" value="1"/>
</dbReference>
<dbReference type="SMART" id="SM00091">
    <property type="entry name" value="PAS"/>
    <property type="match status" value="1"/>
</dbReference>
<dbReference type="Pfam" id="PF00563">
    <property type="entry name" value="EAL"/>
    <property type="match status" value="1"/>
</dbReference>
<evidence type="ECO:0000313" key="6">
    <source>
        <dbReference type="Proteomes" id="UP000697995"/>
    </source>
</evidence>
<protein>
    <submittedName>
        <fullName evidence="5">Uncharacterized protein</fullName>
    </submittedName>
</protein>
<dbReference type="Gene3D" id="3.30.70.270">
    <property type="match status" value="1"/>
</dbReference>
<dbReference type="PANTHER" id="PTHR44757">
    <property type="entry name" value="DIGUANYLATE CYCLASE DGCP"/>
    <property type="match status" value="1"/>
</dbReference>
<dbReference type="SMART" id="SM00052">
    <property type="entry name" value="EAL"/>
    <property type="match status" value="1"/>
</dbReference>
<dbReference type="Gene3D" id="3.20.20.450">
    <property type="entry name" value="EAL domain"/>
    <property type="match status" value="1"/>
</dbReference>
<evidence type="ECO:0000256" key="1">
    <source>
        <dbReference type="SAM" id="Phobius"/>
    </source>
</evidence>
<keyword evidence="6" id="KW-1185">Reference proteome</keyword>